<keyword evidence="3 9" id="KW-0489">Methyltransferase</keyword>
<dbReference type="PROSITE" id="PS50030">
    <property type="entry name" value="UBA"/>
    <property type="match status" value="1"/>
</dbReference>
<evidence type="ECO:0000256" key="8">
    <source>
        <dbReference type="ARBA" id="ARBA00023242"/>
    </source>
</evidence>
<evidence type="ECO:0000256" key="10">
    <source>
        <dbReference type="SAM" id="MobiDB-lite"/>
    </source>
</evidence>
<dbReference type="InterPro" id="IPR030380">
    <property type="entry name" value="SAM_MeTfrase_DRM"/>
</dbReference>
<dbReference type="InterPro" id="IPR015940">
    <property type="entry name" value="UBA"/>
</dbReference>
<dbReference type="SUPFAM" id="SSF46934">
    <property type="entry name" value="UBA-like"/>
    <property type="match status" value="1"/>
</dbReference>
<dbReference type="OrthoDB" id="641149at2759"/>
<reference evidence="13 14" key="1">
    <citation type="journal article" date="2010" name="Nature">
        <title>Genome sequencing and analysis of the model grass Brachypodium distachyon.</title>
        <authorList>
            <consortium name="International Brachypodium Initiative"/>
        </authorList>
    </citation>
    <scope>NUCLEOTIDE SEQUENCE [LARGE SCALE GENOMIC DNA]</scope>
    <source>
        <strain evidence="13 14">Bd21</strain>
    </source>
</reference>
<comment type="similarity">
    <text evidence="9">Belongs to the class I-like SAM-binding methyltransferase superfamily. C5-methyltransferase family.</text>
</comment>
<evidence type="ECO:0000256" key="3">
    <source>
        <dbReference type="ARBA" id="ARBA00022603"/>
    </source>
</evidence>
<feature type="domain" description="UBA" evidence="11">
    <location>
        <begin position="162"/>
        <end position="203"/>
    </location>
</feature>
<feature type="active site" evidence="9">
    <location>
        <position position="478"/>
    </location>
</feature>
<dbReference type="Gramene" id="KQK13624">
    <property type="protein sequence ID" value="KQK13624"/>
    <property type="gene ID" value="BRADI_1g11420v3"/>
</dbReference>
<feature type="compositionally biased region" description="Acidic residues" evidence="10">
    <location>
        <begin position="121"/>
        <end position="138"/>
    </location>
</feature>
<keyword evidence="4 9" id="KW-0808">Transferase</keyword>
<proteinExistence type="inferred from homology"/>
<evidence type="ECO:0000256" key="2">
    <source>
        <dbReference type="ARBA" id="ARBA00011975"/>
    </source>
</evidence>
<dbReference type="Gene3D" id="3.40.50.150">
    <property type="entry name" value="Vaccinia Virus protein VP39"/>
    <property type="match status" value="1"/>
</dbReference>
<evidence type="ECO:0000256" key="9">
    <source>
        <dbReference type="PROSITE-ProRule" id="PRU01016"/>
    </source>
</evidence>
<feature type="domain" description="SAM-dependent MTase DRM-type" evidence="12">
    <location>
        <begin position="214"/>
        <end position="517"/>
    </location>
</feature>
<dbReference type="EMBL" id="CM000880">
    <property type="protein sequence ID" value="KQK13624.1"/>
    <property type="molecule type" value="Genomic_DNA"/>
</dbReference>
<dbReference type="InParanoid" id="A0A0Q3GS02"/>
<evidence type="ECO:0000256" key="1">
    <source>
        <dbReference type="ARBA" id="ARBA00004123"/>
    </source>
</evidence>
<feature type="region of interest" description="Disordered" evidence="10">
    <location>
        <begin position="110"/>
        <end position="141"/>
    </location>
</feature>
<evidence type="ECO:0000313" key="14">
    <source>
        <dbReference type="EnsemblPlants" id="KQK13624"/>
    </source>
</evidence>
<comment type="subcellular location">
    <subcellularLocation>
        <location evidence="1">Nucleus</location>
    </subcellularLocation>
</comment>
<dbReference type="AlphaFoldDB" id="A0A0Q3GS02"/>
<keyword evidence="7" id="KW-0238">DNA-binding</keyword>
<dbReference type="EnsemblPlants" id="KQK13624">
    <property type="protein sequence ID" value="KQK13624"/>
    <property type="gene ID" value="BRADI_1g11420v3"/>
</dbReference>
<dbReference type="PANTHER" id="PTHR23068:SF25">
    <property type="entry name" value="DNA (CYTOSINE-5)-METHYLTRANSFERASE DRM2"/>
    <property type="match status" value="1"/>
</dbReference>
<dbReference type="PANTHER" id="PTHR23068">
    <property type="entry name" value="DNA CYTOSINE-5- -METHYLTRANSFERASE 3-RELATED"/>
    <property type="match status" value="1"/>
</dbReference>
<keyword evidence="8" id="KW-0539">Nucleus</keyword>
<dbReference type="PROSITE" id="PS00094">
    <property type="entry name" value="C5_MTASE_1"/>
    <property type="match status" value="1"/>
</dbReference>
<dbReference type="InterPro" id="IPR018117">
    <property type="entry name" value="C5_DNA_meth_AS"/>
</dbReference>
<keyword evidence="15" id="KW-1185">Reference proteome</keyword>
<dbReference type="InterPro" id="IPR050390">
    <property type="entry name" value="C5-Methyltransferase"/>
</dbReference>
<dbReference type="GO" id="GO:0003677">
    <property type="term" value="F:DNA binding"/>
    <property type="evidence" value="ECO:0007669"/>
    <property type="project" value="UniProtKB-KW"/>
</dbReference>
<dbReference type="SUPFAM" id="SSF53335">
    <property type="entry name" value="S-adenosyl-L-methionine-dependent methyltransferases"/>
    <property type="match status" value="2"/>
</dbReference>
<protein>
    <recommendedName>
        <fullName evidence="2">DNA (cytosine-5-)-methyltransferase</fullName>
        <ecNumber evidence="2">2.1.1.37</ecNumber>
    </recommendedName>
</protein>
<organism evidence="13">
    <name type="scientific">Brachypodium distachyon</name>
    <name type="common">Purple false brome</name>
    <name type="synonym">Trachynia distachya</name>
    <dbReference type="NCBI Taxonomy" id="15368"/>
    <lineage>
        <taxon>Eukaryota</taxon>
        <taxon>Viridiplantae</taxon>
        <taxon>Streptophyta</taxon>
        <taxon>Embryophyta</taxon>
        <taxon>Tracheophyta</taxon>
        <taxon>Spermatophyta</taxon>
        <taxon>Magnoliopsida</taxon>
        <taxon>Liliopsida</taxon>
        <taxon>Poales</taxon>
        <taxon>Poaceae</taxon>
        <taxon>BOP clade</taxon>
        <taxon>Pooideae</taxon>
        <taxon>Stipodae</taxon>
        <taxon>Brachypodieae</taxon>
        <taxon>Brachypodium</taxon>
    </lineage>
</organism>
<evidence type="ECO:0000259" key="11">
    <source>
        <dbReference type="PROSITE" id="PS50030"/>
    </source>
</evidence>
<dbReference type="InterPro" id="IPR001525">
    <property type="entry name" value="C5_MeTfrase"/>
</dbReference>
<reference evidence="13" key="2">
    <citation type="submission" date="2017-06" db="EMBL/GenBank/DDBJ databases">
        <title>WGS assembly of Brachypodium distachyon.</title>
        <authorList>
            <consortium name="The International Brachypodium Initiative"/>
            <person name="Lucas S."/>
            <person name="Harmon-Smith M."/>
            <person name="Lail K."/>
            <person name="Tice H."/>
            <person name="Grimwood J."/>
            <person name="Bruce D."/>
            <person name="Barry K."/>
            <person name="Shu S."/>
            <person name="Lindquist E."/>
            <person name="Wang M."/>
            <person name="Pitluck S."/>
            <person name="Vogel J.P."/>
            <person name="Garvin D.F."/>
            <person name="Mockler T.C."/>
            <person name="Schmutz J."/>
            <person name="Rokhsar D."/>
            <person name="Bevan M.W."/>
        </authorList>
    </citation>
    <scope>NUCLEOTIDE SEQUENCE</scope>
    <source>
        <strain evidence="13">Bd21</strain>
    </source>
</reference>
<reference evidence="14" key="3">
    <citation type="submission" date="2018-08" db="UniProtKB">
        <authorList>
            <consortium name="EnsemblPlants"/>
        </authorList>
    </citation>
    <scope>IDENTIFICATION</scope>
    <source>
        <strain evidence="14">cv. Bd21</strain>
    </source>
</reference>
<evidence type="ECO:0000313" key="15">
    <source>
        <dbReference type="Proteomes" id="UP000008810"/>
    </source>
</evidence>
<dbReference type="GO" id="GO:0032259">
    <property type="term" value="P:methylation"/>
    <property type="evidence" value="ECO:0007669"/>
    <property type="project" value="UniProtKB-KW"/>
</dbReference>
<dbReference type="InterPro" id="IPR029063">
    <property type="entry name" value="SAM-dependent_MTases_sf"/>
</dbReference>
<evidence type="ECO:0000259" key="12">
    <source>
        <dbReference type="PROSITE" id="PS51680"/>
    </source>
</evidence>
<evidence type="ECO:0000256" key="7">
    <source>
        <dbReference type="ARBA" id="ARBA00023125"/>
    </source>
</evidence>
<evidence type="ECO:0000256" key="4">
    <source>
        <dbReference type="ARBA" id="ARBA00022679"/>
    </source>
</evidence>
<evidence type="ECO:0000256" key="5">
    <source>
        <dbReference type="ARBA" id="ARBA00022691"/>
    </source>
</evidence>
<evidence type="ECO:0000313" key="13">
    <source>
        <dbReference type="EMBL" id="KQK13624.1"/>
    </source>
</evidence>
<dbReference type="InterPro" id="IPR009060">
    <property type="entry name" value="UBA-like_sf"/>
</dbReference>
<feature type="compositionally biased region" description="Acidic residues" evidence="10">
    <location>
        <begin position="9"/>
        <end position="21"/>
    </location>
</feature>
<dbReference type="GO" id="GO:0003886">
    <property type="term" value="F:DNA (cytosine-5-)-methyltransferase activity"/>
    <property type="evidence" value="ECO:0000318"/>
    <property type="project" value="GO_Central"/>
</dbReference>
<dbReference type="Proteomes" id="UP000008810">
    <property type="component" value="Chromosome 1"/>
</dbReference>
<dbReference type="Pfam" id="PF00145">
    <property type="entry name" value="DNA_methylase"/>
    <property type="match status" value="1"/>
</dbReference>
<dbReference type="Gene3D" id="1.10.8.10">
    <property type="entry name" value="DNA helicase RuvA subunit, C-terminal domain"/>
    <property type="match status" value="1"/>
</dbReference>
<sequence>MVVLVSDSNDSDEFEWDEDRDDEARVSSSPALRNSDVPGPSTLVWQDAGGRANGAAPSASSVGKFVGMGFPKEMVLKGIKEIGDRDPNALVELLLTYKALGDFPPVGNCSTSSRCIPQSVEDNDDDDLTSEDWDESDAAAERDHIPISDGSGYEDFLQEMSQMDKKIKYLVSMGFPENEANMAITRCGSDAAISVLVDLIYASEYVPLRLPNPMVGFGLPGERLQLVTRRLPALAIGPPFFYFENILYDIEPEFVDSKFFCAAIRQRGYIHNLPIEGRFPILPLPPKTILEAFPQFKKWWPSCDSREYAKLAERIHRALSKSGNPPSQGDQEYVMRECRKWNLPNEMELLLGYPADHTGQVAKMERYKSLGNSFQVDTVAYHLSVLKEKFPGGINVSSLFTGIGGAEVALHRLGIRLRAVVSVEISEVSRSISKGWCDQTQTGTLIEIYEVQSLTDDRIESFIRRLGRFDLVIGGSPCNNLSGSNRHHRVGLDGAQSALFYDYVRILKSVKSTMARM</sequence>
<gene>
    <name evidence="13" type="ORF">BRADI_1g11420v3</name>
</gene>
<name>A0A0Q3GS02_BRADI</name>
<dbReference type="PROSITE" id="PS51680">
    <property type="entry name" value="SAM_MT_DRM"/>
    <property type="match status" value="1"/>
</dbReference>
<keyword evidence="6" id="KW-0677">Repeat</keyword>
<accession>A0A0Q3GS02</accession>
<dbReference type="GO" id="GO:0005634">
    <property type="term" value="C:nucleus"/>
    <property type="evidence" value="ECO:0000318"/>
    <property type="project" value="GO_Central"/>
</dbReference>
<dbReference type="STRING" id="15368.A0A0Q3GS02"/>
<dbReference type="EC" id="2.1.1.37" evidence="2"/>
<keyword evidence="5 9" id="KW-0949">S-adenosyl-L-methionine</keyword>
<evidence type="ECO:0000256" key="6">
    <source>
        <dbReference type="ARBA" id="ARBA00022737"/>
    </source>
</evidence>
<dbReference type="PROSITE" id="PS51679">
    <property type="entry name" value="SAM_MT_C5"/>
    <property type="match status" value="1"/>
</dbReference>
<feature type="region of interest" description="Disordered" evidence="10">
    <location>
        <begin position="1"/>
        <end position="59"/>
    </location>
</feature>